<dbReference type="Proteomes" id="UP000042997">
    <property type="component" value="Unassembled WGS sequence"/>
</dbReference>
<dbReference type="eggNOG" id="ENOG5033W9G">
    <property type="taxonomic scope" value="Bacteria"/>
</dbReference>
<dbReference type="GO" id="GO:0003824">
    <property type="term" value="F:catalytic activity"/>
    <property type="evidence" value="ECO:0007669"/>
    <property type="project" value="InterPro"/>
</dbReference>
<accession>A0A098BLU2</accession>
<protein>
    <recommendedName>
        <fullName evidence="1">Endonuclease/exonuclease/phosphatase domain-containing protein</fullName>
    </recommendedName>
</protein>
<evidence type="ECO:0000259" key="1">
    <source>
        <dbReference type="Pfam" id="PF03372"/>
    </source>
</evidence>
<dbReference type="InterPro" id="IPR036691">
    <property type="entry name" value="Endo/exonu/phosph_ase_sf"/>
</dbReference>
<name>A0A098BLU2_9NOCA</name>
<dbReference type="EMBL" id="CCSD01000066">
    <property type="protein sequence ID" value="CDZ89689.1"/>
    <property type="molecule type" value="Genomic_DNA"/>
</dbReference>
<sequence>MSPVWVVGRVAACSYSARVENTELTVAIWNTMWANASSPRGQRIRHVLREADADLLIVTEGQCDLLPDGGHVADAGTDWGYDTTAHPLRRKTLLWSRWPLTDLTSLPTGAGAGRVLTASADSPLGPIRVLAVCIPWASAHVTTGRRDATNWSEHLECCDQIEKLAAQFDPRIPTIVAGDFNQRIPRRRQPIRVFERLLEVMDRWTLHTGGEVEHGPLIDHIASDLPCTGLRTWAGSDEAGKLSDHAGVVCTLRATI</sequence>
<proteinExistence type="predicted"/>
<dbReference type="Gene3D" id="3.60.10.10">
    <property type="entry name" value="Endonuclease/exonuclease/phosphatase"/>
    <property type="match status" value="1"/>
</dbReference>
<dbReference type="Pfam" id="PF03372">
    <property type="entry name" value="Exo_endo_phos"/>
    <property type="match status" value="1"/>
</dbReference>
<dbReference type="AlphaFoldDB" id="A0A098BLU2"/>
<gene>
    <name evidence="2" type="ORF">RHRU231_540036</name>
</gene>
<evidence type="ECO:0000313" key="2">
    <source>
        <dbReference type="EMBL" id="CDZ89689.1"/>
    </source>
</evidence>
<dbReference type="OrthoDB" id="4482443at2"/>
<dbReference type="InterPro" id="IPR005135">
    <property type="entry name" value="Endo/exonuclease/phosphatase"/>
</dbReference>
<feature type="domain" description="Endonuclease/exonuclease/phosphatase" evidence="1">
    <location>
        <begin position="32"/>
        <end position="245"/>
    </location>
</feature>
<organism evidence="2 3">
    <name type="scientific">Rhodococcus ruber</name>
    <dbReference type="NCBI Taxonomy" id="1830"/>
    <lineage>
        <taxon>Bacteria</taxon>
        <taxon>Bacillati</taxon>
        <taxon>Actinomycetota</taxon>
        <taxon>Actinomycetes</taxon>
        <taxon>Mycobacteriales</taxon>
        <taxon>Nocardiaceae</taxon>
        <taxon>Rhodococcus</taxon>
    </lineage>
</organism>
<reference evidence="2 3" key="1">
    <citation type="journal article" date="2014" name="Genome Announc.">
        <title>Draft Genome Sequence of Propane- and Butane-Oxidizing Actinobacterium Rhodococcus ruber IEGM 231.</title>
        <authorList>
            <person name="Ivshina I.B."/>
            <person name="Kuyukina M.S."/>
            <person name="Krivoruchko A.V."/>
            <person name="Barbe V."/>
            <person name="Fischer C."/>
        </authorList>
    </citation>
    <scope>NUCLEOTIDE SEQUENCE [LARGE SCALE GENOMIC DNA]</scope>
</reference>
<dbReference type="SUPFAM" id="SSF56219">
    <property type="entry name" value="DNase I-like"/>
    <property type="match status" value="1"/>
</dbReference>
<evidence type="ECO:0000313" key="3">
    <source>
        <dbReference type="Proteomes" id="UP000042997"/>
    </source>
</evidence>